<dbReference type="InterPro" id="IPR013325">
    <property type="entry name" value="RNA_pol_sigma_r2"/>
</dbReference>
<dbReference type="Proteomes" id="UP000288227">
    <property type="component" value="Unassembled WGS sequence"/>
</dbReference>
<comment type="similarity">
    <text evidence="1">Belongs to the sigma-70 factor family. ECF subfamily.</text>
</comment>
<dbReference type="NCBIfam" id="TIGR02937">
    <property type="entry name" value="sigma70-ECF"/>
    <property type="match status" value="1"/>
</dbReference>
<dbReference type="AlphaFoldDB" id="A0A401U8N2"/>
<sequence>MLASESNLLEAIREGDETAFEMIFKEYYQALCRYANSFLNDREEAEEVVQASFLGFWEKREALFVNTSLKAYLYQSIRNRCLNVIKHGKVKQQHAQHEAYMRVNHAESTSDEVLSNELEKRIYVAMQVLPEQCRLVFKLSRFEELKYQEIADQLNISVKTVENQIGKALKIMREQLRDYLPIILFLFQGLLD</sequence>
<keyword evidence="8" id="KW-1185">Reference proteome</keyword>
<dbReference type="InterPro" id="IPR013249">
    <property type="entry name" value="RNA_pol_sigma70_r4_t2"/>
</dbReference>
<evidence type="ECO:0000256" key="1">
    <source>
        <dbReference type="ARBA" id="ARBA00010641"/>
    </source>
</evidence>
<dbReference type="Gene3D" id="1.10.10.10">
    <property type="entry name" value="Winged helix-like DNA-binding domain superfamily/Winged helix DNA-binding domain"/>
    <property type="match status" value="1"/>
</dbReference>
<dbReference type="RefSeq" id="WP_127121869.1">
    <property type="nucleotide sequence ID" value="NZ_BHXQ01000002.1"/>
</dbReference>
<reference evidence="7 8" key="1">
    <citation type="submission" date="2018-11" db="EMBL/GenBank/DDBJ databases">
        <title>Chryseotalea sanarue gen. nov., sp., nov., a member of the family Cytophagaceae, isolated from a brackish lake in Hamamatsu Japan.</title>
        <authorList>
            <person name="Maejima Y."/>
            <person name="Iino T."/>
            <person name="Muraguchi Y."/>
            <person name="Fukuda K."/>
            <person name="Ohkuma M."/>
            <person name="Moriuchi R."/>
            <person name="Dohra H."/>
            <person name="Kimbara K."/>
            <person name="Shintani M."/>
        </authorList>
    </citation>
    <scope>NUCLEOTIDE SEQUENCE [LARGE SCALE GENOMIC DNA]</scope>
    <source>
        <strain evidence="7 8">Ys</strain>
    </source>
</reference>
<protein>
    <submittedName>
        <fullName evidence="7">RNA polymerase sigma-70 factor</fullName>
    </submittedName>
</protein>
<organism evidence="7 8">
    <name type="scientific">Chryseotalea sanaruensis</name>
    <dbReference type="NCBI Taxonomy" id="2482724"/>
    <lineage>
        <taxon>Bacteria</taxon>
        <taxon>Pseudomonadati</taxon>
        <taxon>Bacteroidota</taxon>
        <taxon>Cytophagia</taxon>
        <taxon>Cytophagales</taxon>
        <taxon>Chryseotaleaceae</taxon>
        <taxon>Chryseotalea</taxon>
    </lineage>
</organism>
<dbReference type="EMBL" id="BHXQ01000002">
    <property type="protein sequence ID" value="GCC51236.1"/>
    <property type="molecule type" value="Genomic_DNA"/>
</dbReference>
<dbReference type="Pfam" id="PF04542">
    <property type="entry name" value="Sigma70_r2"/>
    <property type="match status" value="1"/>
</dbReference>
<dbReference type="GO" id="GO:0003677">
    <property type="term" value="F:DNA binding"/>
    <property type="evidence" value="ECO:0007669"/>
    <property type="project" value="InterPro"/>
</dbReference>
<dbReference type="GO" id="GO:0006352">
    <property type="term" value="P:DNA-templated transcription initiation"/>
    <property type="evidence" value="ECO:0007669"/>
    <property type="project" value="InterPro"/>
</dbReference>
<dbReference type="InterPro" id="IPR007627">
    <property type="entry name" value="RNA_pol_sigma70_r2"/>
</dbReference>
<dbReference type="PANTHER" id="PTHR43133">
    <property type="entry name" value="RNA POLYMERASE ECF-TYPE SIGMA FACTO"/>
    <property type="match status" value="1"/>
</dbReference>
<dbReference type="Pfam" id="PF08281">
    <property type="entry name" value="Sigma70_r4_2"/>
    <property type="match status" value="1"/>
</dbReference>
<dbReference type="SUPFAM" id="SSF88946">
    <property type="entry name" value="Sigma2 domain of RNA polymerase sigma factors"/>
    <property type="match status" value="1"/>
</dbReference>
<evidence type="ECO:0000259" key="5">
    <source>
        <dbReference type="Pfam" id="PF04542"/>
    </source>
</evidence>
<dbReference type="CDD" id="cd06171">
    <property type="entry name" value="Sigma70_r4"/>
    <property type="match status" value="1"/>
</dbReference>
<evidence type="ECO:0000313" key="7">
    <source>
        <dbReference type="EMBL" id="GCC51236.1"/>
    </source>
</evidence>
<evidence type="ECO:0000259" key="6">
    <source>
        <dbReference type="Pfam" id="PF08281"/>
    </source>
</evidence>
<evidence type="ECO:0000256" key="3">
    <source>
        <dbReference type="ARBA" id="ARBA00023082"/>
    </source>
</evidence>
<dbReference type="OrthoDB" id="1524077at2"/>
<accession>A0A401U8N2</accession>
<dbReference type="InterPro" id="IPR039425">
    <property type="entry name" value="RNA_pol_sigma-70-like"/>
</dbReference>
<dbReference type="NCBIfam" id="TIGR02985">
    <property type="entry name" value="Sig70_bacteroi1"/>
    <property type="match status" value="1"/>
</dbReference>
<evidence type="ECO:0000256" key="4">
    <source>
        <dbReference type="ARBA" id="ARBA00023163"/>
    </source>
</evidence>
<evidence type="ECO:0000313" key="8">
    <source>
        <dbReference type="Proteomes" id="UP000288227"/>
    </source>
</evidence>
<dbReference type="PANTHER" id="PTHR43133:SF46">
    <property type="entry name" value="RNA POLYMERASE SIGMA-70 FACTOR ECF SUBFAMILY"/>
    <property type="match status" value="1"/>
</dbReference>
<gene>
    <name evidence="7" type="ORF">SanaruYs_14570</name>
</gene>
<dbReference type="SUPFAM" id="SSF88659">
    <property type="entry name" value="Sigma3 and sigma4 domains of RNA polymerase sigma factors"/>
    <property type="match status" value="1"/>
</dbReference>
<keyword evidence="3" id="KW-0731">Sigma factor</keyword>
<dbReference type="InterPro" id="IPR014327">
    <property type="entry name" value="RNA_pol_sigma70_bacteroid"/>
</dbReference>
<comment type="caution">
    <text evidence="7">The sequence shown here is derived from an EMBL/GenBank/DDBJ whole genome shotgun (WGS) entry which is preliminary data.</text>
</comment>
<dbReference type="InterPro" id="IPR014284">
    <property type="entry name" value="RNA_pol_sigma-70_dom"/>
</dbReference>
<name>A0A401U8N2_9BACT</name>
<keyword evidence="2" id="KW-0805">Transcription regulation</keyword>
<dbReference type="Gene3D" id="1.10.1740.10">
    <property type="match status" value="1"/>
</dbReference>
<dbReference type="InterPro" id="IPR036388">
    <property type="entry name" value="WH-like_DNA-bd_sf"/>
</dbReference>
<feature type="domain" description="RNA polymerase sigma-70 region 2" evidence="5">
    <location>
        <begin position="24"/>
        <end position="86"/>
    </location>
</feature>
<proteinExistence type="inferred from homology"/>
<dbReference type="InterPro" id="IPR013324">
    <property type="entry name" value="RNA_pol_sigma_r3/r4-like"/>
</dbReference>
<dbReference type="GO" id="GO:0016987">
    <property type="term" value="F:sigma factor activity"/>
    <property type="evidence" value="ECO:0007669"/>
    <property type="project" value="UniProtKB-KW"/>
</dbReference>
<feature type="domain" description="RNA polymerase sigma factor 70 region 4 type 2" evidence="6">
    <location>
        <begin position="121"/>
        <end position="170"/>
    </location>
</feature>
<keyword evidence="4" id="KW-0804">Transcription</keyword>
<evidence type="ECO:0000256" key="2">
    <source>
        <dbReference type="ARBA" id="ARBA00023015"/>
    </source>
</evidence>